<feature type="region of interest" description="Disordered" evidence="1">
    <location>
        <begin position="138"/>
        <end position="204"/>
    </location>
</feature>
<feature type="compositionally biased region" description="Polar residues" evidence="1">
    <location>
        <begin position="61"/>
        <end position="78"/>
    </location>
</feature>
<accession>A0A9J6E3R0</accession>
<evidence type="ECO:0000256" key="1">
    <source>
        <dbReference type="SAM" id="MobiDB-lite"/>
    </source>
</evidence>
<feature type="compositionally biased region" description="Polar residues" evidence="1">
    <location>
        <begin position="91"/>
        <end position="107"/>
    </location>
</feature>
<comment type="caution">
    <text evidence="2">The sequence shown here is derived from an EMBL/GenBank/DDBJ whole genome shotgun (WGS) entry which is preliminary data.</text>
</comment>
<feature type="region of interest" description="Disordered" evidence="1">
    <location>
        <begin position="1"/>
        <end position="125"/>
    </location>
</feature>
<feature type="compositionally biased region" description="Basic residues" evidence="1">
    <location>
        <begin position="28"/>
        <end position="43"/>
    </location>
</feature>
<reference evidence="2" key="2">
    <citation type="submission" date="2021-09" db="EMBL/GenBank/DDBJ databases">
        <authorList>
            <person name="Jia N."/>
            <person name="Wang J."/>
            <person name="Shi W."/>
            <person name="Du L."/>
            <person name="Sun Y."/>
            <person name="Zhan W."/>
            <person name="Jiang J."/>
            <person name="Wang Q."/>
            <person name="Zhang B."/>
            <person name="Ji P."/>
            <person name="Sakyi L.B."/>
            <person name="Cui X."/>
            <person name="Yuan T."/>
            <person name="Jiang B."/>
            <person name="Yang W."/>
            <person name="Lam T.T.-Y."/>
            <person name="Chang Q."/>
            <person name="Ding S."/>
            <person name="Wang X."/>
            <person name="Zhu J."/>
            <person name="Ruan X."/>
            <person name="Zhao L."/>
            <person name="Wei J."/>
            <person name="Que T."/>
            <person name="Du C."/>
            <person name="Cheng J."/>
            <person name="Dai P."/>
            <person name="Han X."/>
            <person name="Huang E."/>
            <person name="Gao Y."/>
            <person name="Liu J."/>
            <person name="Shao H."/>
            <person name="Ye R."/>
            <person name="Li L."/>
            <person name="Wei W."/>
            <person name="Wang X."/>
            <person name="Wang C."/>
            <person name="Huo Q."/>
            <person name="Li W."/>
            <person name="Guo W."/>
            <person name="Chen H."/>
            <person name="Chen S."/>
            <person name="Zhou L."/>
            <person name="Zhou L."/>
            <person name="Ni X."/>
            <person name="Tian J."/>
            <person name="Zhou Y."/>
            <person name="Sheng Y."/>
            <person name="Liu T."/>
            <person name="Pan Y."/>
            <person name="Xia L."/>
            <person name="Li J."/>
            <person name="Zhao F."/>
            <person name="Cao W."/>
        </authorList>
    </citation>
    <scope>NUCLEOTIDE SEQUENCE</scope>
    <source>
        <strain evidence="2">Rmic-2018</strain>
        <tissue evidence="2">Larvae</tissue>
    </source>
</reference>
<evidence type="ECO:0000313" key="3">
    <source>
        <dbReference type="Proteomes" id="UP000821866"/>
    </source>
</evidence>
<organism evidence="2 3">
    <name type="scientific">Rhipicephalus microplus</name>
    <name type="common">Cattle tick</name>
    <name type="synonym">Boophilus microplus</name>
    <dbReference type="NCBI Taxonomy" id="6941"/>
    <lineage>
        <taxon>Eukaryota</taxon>
        <taxon>Metazoa</taxon>
        <taxon>Ecdysozoa</taxon>
        <taxon>Arthropoda</taxon>
        <taxon>Chelicerata</taxon>
        <taxon>Arachnida</taxon>
        <taxon>Acari</taxon>
        <taxon>Parasitiformes</taxon>
        <taxon>Ixodida</taxon>
        <taxon>Ixodoidea</taxon>
        <taxon>Ixodidae</taxon>
        <taxon>Rhipicephalinae</taxon>
        <taxon>Rhipicephalus</taxon>
        <taxon>Boophilus</taxon>
    </lineage>
</organism>
<proteinExistence type="predicted"/>
<dbReference type="EMBL" id="JABSTU010000006">
    <property type="protein sequence ID" value="KAH8028932.1"/>
    <property type="molecule type" value="Genomic_DNA"/>
</dbReference>
<reference evidence="2" key="1">
    <citation type="journal article" date="2020" name="Cell">
        <title>Large-Scale Comparative Analyses of Tick Genomes Elucidate Their Genetic Diversity and Vector Capacities.</title>
        <authorList>
            <consortium name="Tick Genome and Microbiome Consortium (TIGMIC)"/>
            <person name="Jia N."/>
            <person name="Wang J."/>
            <person name="Shi W."/>
            <person name="Du L."/>
            <person name="Sun Y."/>
            <person name="Zhan W."/>
            <person name="Jiang J.F."/>
            <person name="Wang Q."/>
            <person name="Zhang B."/>
            <person name="Ji P."/>
            <person name="Bell-Sakyi L."/>
            <person name="Cui X.M."/>
            <person name="Yuan T.T."/>
            <person name="Jiang B.G."/>
            <person name="Yang W.F."/>
            <person name="Lam T.T."/>
            <person name="Chang Q.C."/>
            <person name="Ding S.J."/>
            <person name="Wang X.J."/>
            <person name="Zhu J.G."/>
            <person name="Ruan X.D."/>
            <person name="Zhao L."/>
            <person name="Wei J.T."/>
            <person name="Ye R.Z."/>
            <person name="Que T.C."/>
            <person name="Du C.H."/>
            <person name="Zhou Y.H."/>
            <person name="Cheng J.X."/>
            <person name="Dai P.F."/>
            <person name="Guo W.B."/>
            <person name="Han X.H."/>
            <person name="Huang E.J."/>
            <person name="Li L.F."/>
            <person name="Wei W."/>
            <person name="Gao Y.C."/>
            <person name="Liu J.Z."/>
            <person name="Shao H.Z."/>
            <person name="Wang X."/>
            <person name="Wang C.C."/>
            <person name="Yang T.C."/>
            <person name="Huo Q.B."/>
            <person name="Li W."/>
            <person name="Chen H.Y."/>
            <person name="Chen S.E."/>
            <person name="Zhou L.G."/>
            <person name="Ni X.B."/>
            <person name="Tian J.H."/>
            <person name="Sheng Y."/>
            <person name="Liu T."/>
            <person name="Pan Y.S."/>
            <person name="Xia L.Y."/>
            <person name="Li J."/>
            <person name="Zhao F."/>
            <person name="Cao W.C."/>
        </authorList>
    </citation>
    <scope>NUCLEOTIDE SEQUENCE</scope>
    <source>
        <strain evidence="2">Rmic-2018</strain>
    </source>
</reference>
<protein>
    <submittedName>
        <fullName evidence="2">Uncharacterized protein</fullName>
    </submittedName>
</protein>
<sequence length="204" mass="21743">MISTQDAHPERQEVNPSDTRSRSPSPTSKRRTSRSRSKQRHKSQPQELLLGSAAPEASNGPPLQQRQSSLTLATPTDASRQRKRRGAPSSAKKQSVPPQWLAPSSSDGPKVHVQVDQTAQGDLDGSVNQPVALVLPVPLGGGIRKGDTSTLQRKVGDSTVSFVAPAKPTKRSSAPKLGERQDSNEPLPEKSGVLAPNNVATAFK</sequence>
<evidence type="ECO:0000313" key="2">
    <source>
        <dbReference type="EMBL" id="KAH8028932.1"/>
    </source>
</evidence>
<dbReference type="AlphaFoldDB" id="A0A9J6E3R0"/>
<gene>
    <name evidence="2" type="ORF">HPB51_020552</name>
</gene>
<name>A0A9J6E3R0_RHIMP</name>
<dbReference type="Proteomes" id="UP000821866">
    <property type="component" value="Chromosome 4"/>
</dbReference>
<keyword evidence="3" id="KW-1185">Reference proteome</keyword>